<dbReference type="PROSITE" id="PS50059">
    <property type="entry name" value="FKBP_PPIASE"/>
    <property type="match status" value="1"/>
</dbReference>
<gene>
    <name evidence="5" type="ordered locus">MTR_8g011110</name>
</gene>
<keyword evidence="3" id="KW-0697">Rotamase</keyword>
<dbReference type="PaxDb" id="3880-AET01315"/>
<dbReference type="InterPro" id="IPR046357">
    <property type="entry name" value="PPIase_dom_sf"/>
</dbReference>
<accession>A0A0C3XWC6</accession>
<protein>
    <recommendedName>
        <fullName evidence="3">peptidylprolyl isomerase</fullName>
        <ecNumber evidence="3">5.2.1.8</ecNumber>
    </recommendedName>
</protein>
<evidence type="ECO:0000256" key="1">
    <source>
        <dbReference type="ARBA" id="ARBA00022737"/>
    </source>
</evidence>
<dbReference type="GO" id="GO:0003755">
    <property type="term" value="F:peptidyl-prolyl cis-trans isomerase activity"/>
    <property type="evidence" value="ECO:0007669"/>
    <property type="project" value="UniProtKB-KW"/>
</dbReference>
<reference evidence="6" key="3">
    <citation type="submission" date="2015-04" db="UniProtKB">
        <authorList>
            <consortium name="EnsemblPlants"/>
        </authorList>
    </citation>
    <scope>IDENTIFICATION</scope>
    <source>
        <strain evidence="6">cv. Jemalong A17</strain>
    </source>
</reference>
<evidence type="ECO:0000259" key="4">
    <source>
        <dbReference type="PROSITE" id="PS50059"/>
    </source>
</evidence>
<name>G7LDI1_MEDTR</name>
<keyword evidence="2" id="KW-0802">TPR repeat</keyword>
<sequence>MGKGEMKLQLGGRRRLRFCLLTIPPQYAFGSSESRQELAVVPPNSTLCYEVELASFVKEKDFEDMNNEEKIEAVRKKHKQGLALLAAGEDVRASKRFMKEFKIVKILRSNFTRDFDKCKTVWEGFEHAANWFKIQELKEGTNVWNRYTY</sequence>
<dbReference type="EnsemblPlants" id="AET01315">
    <property type="protein sequence ID" value="AET01315"/>
    <property type="gene ID" value="MTR_8g011110"/>
</dbReference>
<dbReference type="eggNOG" id="KOG0543">
    <property type="taxonomic scope" value="Eukaryota"/>
</dbReference>
<evidence type="ECO:0000313" key="5">
    <source>
        <dbReference type="EMBL" id="AET01315.2"/>
    </source>
</evidence>
<keyword evidence="7" id="KW-1185">Reference proteome</keyword>
<dbReference type="AlphaFoldDB" id="G7LDI1"/>
<reference evidence="5 7" key="2">
    <citation type="journal article" date="2014" name="BMC Genomics">
        <title>An improved genome release (version Mt4.0) for the model legume Medicago truncatula.</title>
        <authorList>
            <person name="Tang H."/>
            <person name="Krishnakumar V."/>
            <person name="Bidwell S."/>
            <person name="Rosen B."/>
            <person name="Chan A."/>
            <person name="Zhou S."/>
            <person name="Gentzbittel L."/>
            <person name="Childs K.L."/>
            <person name="Yandell M."/>
            <person name="Gundlach H."/>
            <person name="Mayer K.F."/>
            <person name="Schwartz D.C."/>
            <person name="Town C.D."/>
        </authorList>
    </citation>
    <scope>GENOME REANNOTATION</scope>
    <source>
        <strain evidence="6 7">cv. Jemalong A17</strain>
    </source>
</reference>
<keyword evidence="1" id="KW-0677">Repeat</keyword>
<dbReference type="InterPro" id="IPR001179">
    <property type="entry name" value="PPIase_FKBP_dom"/>
</dbReference>
<organism evidence="5 7">
    <name type="scientific">Medicago truncatula</name>
    <name type="common">Barrel medic</name>
    <name type="synonym">Medicago tribuloides</name>
    <dbReference type="NCBI Taxonomy" id="3880"/>
    <lineage>
        <taxon>Eukaryota</taxon>
        <taxon>Viridiplantae</taxon>
        <taxon>Streptophyta</taxon>
        <taxon>Embryophyta</taxon>
        <taxon>Tracheophyta</taxon>
        <taxon>Spermatophyta</taxon>
        <taxon>Magnoliopsida</taxon>
        <taxon>eudicotyledons</taxon>
        <taxon>Gunneridae</taxon>
        <taxon>Pentapetalae</taxon>
        <taxon>rosids</taxon>
        <taxon>fabids</taxon>
        <taxon>Fabales</taxon>
        <taxon>Fabaceae</taxon>
        <taxon>Papilionoideae</taxon>
        <taxon>50 kb inversion clade</taxon>
        <taxon>NPAAA clade</taxon>
        <taxon>Hologalegina</taxon>
        <taxon>IRL clade</taxon>
        <taxon>Trifolieae</taxon>
        <taxon>Medicago</taxon>
    </lineage>
</organism>
<evidence type="ECO:0000313" key="7">
    <source>
        <dbReference type="Proteomes" id="UP000002051"/>
    </source>
</evidence>
<dbReference type="InterPro" id="IPR050754">
    <property type="entry name" value="FKBP4/5/8-like"/>
</dbReference>
<dbReference type="HOGENOM" id="CLU_1752480_0_0_1"/>
<dbReference type="EMBL" id="CM001224">
    <property type="protein sequence ID" value="AET01315.2"/>
    <property type="molecule type" value="Genomic_DNA"/>
</dbReference>
<dbReference type="PANTHER" id="PTHR46512:SF11">
    <property type="entry name" value="PEPTIDYLPROLYL ISOMERASE"/>
    <property type="match status" value="1"/>
</dbReference>
<accession>G7LDI1</accession>
<keyword evidence="3 5" id="KW-0413">Isomerase</keyword>
<dbReference type="Pfam" id="PF00254">
    <property type="entry name" value="FKBP_C"/>
    <property type="match status" value="1"/>
</dbReference>
<comment type="catalytic activity">
    <reaction evidence="3">
        <text>[protein]-peptidylproline (omega=180) = [protein]-peptidylproline (omega=0)</text>
        <dbReference type="Rhea" id="RHEA:16237"/>
        <dbReference type="Rhea" id="RHEA-COMP:10747"/>
        <dbReference type="Rhea" id="RHEA-COMP:10748"/>
        <dbReference type="ChEBI" id="CHEBI:83833"/>
        <dbReference type="ChEBI" id="CHEBI:83834"/>
        <dbReference type="EC" id="5.2.1.8"/>
    </reaction>
</comment>
<dbReference type="SUPFAM" id="SSF54534">
    <property type="entry name" value="FKBP-like"/>
    <property type="match status" value="1"/>
</dbReference>
<evidence type="ECO:0000256" key="3">
    <source>
        <dbReference type="PROSITE-ProRule" id="PRU00277"/>
    </source>
</evidence>
<feature type="domain" description="PPIase FKBP-type" evidence="4">
    <location>
        <begin position="1"/>
        <end position="57"/>
    </location>
</feature>
<dbReference type="STRING" id="3880.G7LDI1"/>
<dbReference type="Gene3D" id="3.10.50.40">
    <property type="match status" value="1"/>
</dbReference>
<dbReference type="EC" id="5.2.1.8" evidence="3"/>
<dbReference type="PANTHER" id="PTHR46512">
    <property type="entry name" value="PEPTIDYLPROLYL ISOMERASE"/>
    <property type="match status" value="1"/>
</dbReference>
<reference evidence="5 7" key="1">
    <citation type="journal article" date="2011" name="Nature">
        <title>The Medicago genome provides insight into the evolution of rhizobial symbioses.</title>
        <authorList>
            <person name="Young N.D."/>
            <person name="Debelle F."/>
            <person name="Oldroyd G.E."/>
            <person name="Geurts R."/>
            <person name="Cannon S.B."/>
            <person name="Udvardi M.K."/>
            <person name="Benedito V.A."/>
            <person name="Mayer K.F."/>
            <person name="Gouzy J."/>
            <person name="Schoof H."/>
            <person name="Van de Peer Y."/>
            <person name="Proost S."/>
            <person name="Cook D.R."/>
            <person name="Meyers B.C."/>
            <person name="Spannagl M."/>
            <person name="Cheung F."/>
            <person name="De Mita S."/>
            <person name="Krishnakumar V."/>
            <person name="Gundlach H."/>
            <person name="Zhou S."/>
            <person name="Mudge J."/>
            <person name="Bharti A.K."/>
            <person name="Murray J.D."/>
            <person name="Naoumkina M.A."/>
            <person name="Rosen B."/>
            <person name="Silverstein K.A."/>
            <person name="Tang H."/>
            <person name="Rombauts S."/>
            <person name="Zhao P.X."/>
            <person name="Zhou P."/>
            <person name="Barbe V."/>
            <person name="Bardou P."/>
            <person name="Bechner M."/>
            <person name="Bellec A."/>
            <person name="Berger A."/>
            <person name="Berges H."/>
            <person name="Bidwell S."/>
            <person name="Bisseling T."/>
            <person name="Choisne N."/>
            <person name="Couloux A."/>
            <person name="Denny R."/>
            <person name="Deshpande S."/>
            <person name="Dai X."/>
            <person name="Doyle J.J."/>
            <person name="Dudez A.M."/>
            <person name="Farmer A.D."/>
            <person name="Fouteau S."/>
            <person name="Franken C."/>
            <person name="Gibelin C."/>
            <person name="Gish J."/>
            <person name="Goldstein S."/>
            <person name="Gonzalez A.J."/>
            <person name="Green P.J."/>
            <person name="Hallab A."/>
            <person name="Hartog M."/>
            <person name="Hua A."/>
            <person name="Humphray S.J."/>
            <person name="Jeong D.H."/>
            <person name="Jing Y."/>
            <person name="Jocker A."/>
            <person name="Kenton S.M."/>
            <person name="Kim D.J."/>
            <person name="Klee K."/>
            <person name="Lai H."/>
            <person name="Lang C."/>
            <person name="Lin S."/>
            <person name="Macmil S.L."/>
            <person name="Magdelenat G."/>
            <person name="Matthews L."/>
            <person name="McCorrison J."/>
            <person name="Monaghan E.L."/>
            <person name="Mun J.H."/>
            <person name="Najar F.Z."/>
            <person name="Nicholson C."/>
            <person name="Noirot C."/>
            <person name="O'Bleness M."/>
            <person name="Paule C.R."/>
            <person name="Poulain J."/>
            <person name="Prion F."/>
            <person name="Qin B."/>
            <person name="Qu C."/>
            <person name="Retzel E.F."/>
            <person name="Riddle C."/>
            <person name="Sallet E."/>
            <person name="Samain S."/>
            <person name="Samson N."/>
            <person name="Sanders I."/>
            <person name="Saurat O."/>
            <person name="Scarpelli C."/>
            <person name="Schiex T."/>
            <person name="Segurens B."/>
            <person name="Severin A.J."/>
            <person name="Sherrier D.J."/>
            <person name="Shi R."/>
            <person name="Sims S."/>
            <person name="Singer S.R."/>
            <person name="Sinharoy S."/>
            <person name="Sterck L."/>
            <person name="Viollet A."/>
            <person name="Wang B.B."/>
            <person name="Wang K."/>
            <person name="Wang M."/>
            <person name="Wang X."/>
            <person name="Warfsmann J."/>
            <person name="Weissenbach J."/>
            <person name="White D.D."/>
            <person name="White J.D."/>
            <person name="Wiley G.B."/>
            <person name="Wincker P."/>
            <person name="Xing Y."/>
            <person name="Yang L."/>
            <person name="Yao Z."/>
            <person name="Ying F."/>
            <person name="Zhai J."/>
            <person name="Zhou L."/>
            <person name="Zuber A."/>
            <person name="Denarie J."/>
            <person name="Dixon R.A."/>
            <person name="May G.D."/>
            <person name="Schwartz D.C."/>
            <person name="Rogers J."/>
            <person name="Quetier F."/>
            <person name="Town C.D."/>
            <person name="Roe B.A."/>
        </authorList>
    </citation>
    <scope>NUCLEOTIDE SEQUENCE [LARGE SCALE GENOMIC DNA]</scope>
    <source>
        <strain evidence="5">A17</strain>
        <strain evidence="6 7">cv. Jemalong A17</strain>
    </source>
</reference>
<evidence type="ECO:0000313" key="6">
    <source>
        <dbReference type="EnsemblPlants" id="AET01315"/>
    </source>
</evidence>
<proteinExistence type="predicted"/>
<dbReference type="Proteomes" id="UP000002051">
    <property type="component" value="Chromosome 8"/>
</dbReference>
<evidence type="ECO:0000256" key="2">
    <source>
        <dbReference type="ARBA" id="ARBA00022803"/>
    </source>
</evidence>